<dbReference type="GO" id="GO:0005774">
    <property type="term" value="C:vacuolar membrane"/>
    <property type="evidence" value="ECO:0007669"/>
    <property type="project" value="UniProtKB-SubCell"/>
</dbReference>
<dbReference type="GO" id="GO:0007124">
    <property type="term" value="P:pseudohyphal growth"/>
    <property type="evidence" value="ECO:0007669"/>
    <property type="project" value="EnsemblFungi"/>
</dbReference>
<dbReference type="STRING" id="1064592.G0VDK5"/>
<dbReference type="GO" id="GO:1904262">
    <property type="term" value="P:negative regulation of TORC1 signaling"/>
    <property type="evidence" value="ECO:0007669"/>
    <property type="project" value="EnsemblFungi"/>
</dbReference>
<keyword evidence="4" id="KW-0469">Meiosis</keyword>
<dbReference type="InterPro" id="IPR005365">
    <property type="entry name" value="Npr3"/>
</dbReference>
<dbReference type="EMBL" id="HE576754">
    <property type="protein sequence ID" value="CCC69567.1"/>
    <property type="molecule type" value="Genomic_DNA"/>
</dbReference>
<evidence type="ECO:0000256" key="1">
    <source>
        <dbReference type="ARBA" id="ARBA00010546"/>
    </source>
</evidence>
<comment type="similarity">
    <text evidence="1 4">Belongs to the NPR3 family.</text>
</comment>
<dbReference type="GO" id="GO:1990130">
    <property type="term" value="C:GATOR1 complex"/>
    <property type="evidence" value="ECO:0007669"/>
    <property type="project" value="EnsemblFungi"/>
</dbReference>
<accession>G0VDK5</accession>
<keyword evidence="4" id="KW-0732">Signal</keyword>
<name>G0VDK5_NAUCA</name>
<dbReference type="OrthoDB" id="18648at2759"/>
<reference evidence="7 8" key="1">
    <citation type="journal article" date="2011" name="Proc. Natl. Acad. Sci. U.S.A.">
        <title>Evolutionary erosion of yeast sex chromosomes by mating-type switching accidents.</title>
        <authorList>
            <person name="Gordon J.L."/>
            <person name="Armisen D."/>
            <person name="Proux-Wera E."/>
            <person name="Oheigeartaigh S.S."/>
            <person name="Byrne K.P."/>
            <person name="Wolfe K.H."/>
        </authorList>
    </citation>
    <scope>NUCLEOTIDE SEQUENCE [LARGE SCALE GENOMIC DNA]</scope>
    <source>
        <strain evidence="8">ATCC 76901 / BCRC 22586 / CBS 4309 / NBRC 1992 / NRRL Y-12630</strain>
    </source>
</reference>
<proteinExistence type="inferred from homology"/>
<evidence type="ECO:0000256" key="2">
    <source>
        <dbReference type="ARBA" id="ARBA00017880"/>
    </source>
</evidence>
<dbReference type="GO" id="GO:0006995">
    <property type="term" value="P:cellular response to nitrogen starvation"/>
    <property type="evidence" value="ECO:0007669"/>
    <property type="project" value="EnsemblFungi"/>
</dbReference>
<dbReference type="RefSeq" id="XP_003675931.1">
    <property type="nucleotide sequence ID" value="XM_003675883.1"/>
</dbReference>
<dbReference type="Pfam" id="PF03666">
    <property type="entry name" value="NPR3"/>
    <property type="match status" value="1"/>
</dbReference>
<dbReference type="GO" id="GO:0010508">
    <property type="term" value="P:positive regulation of autophagy"/>
    <property type="evidence" value="ECO:0007669"/>
    <property type="project" value="EnsemblFungi"/>
</dbReference>
<dbReference type="AlphaFoldDB" id="G0VDK5"/>
<dbReference type="GO" id="GO:0034198">
    <property type="term" value="P:cellular response to amino acid starvation"/>
    <property type="evidence" value="ECO:0007669"/>
    <property type="project" value="EnsemblFungi"/>
</dbReference>
<feature type="domain" description="GATOR1 complex protein NPRL3 C-terminal HTH" evidence="6">
    <location>
        <begin position="816"/>
        <end position="877"/>
    </location>
</feature>
<evidence type="ECO:0000313" key="8">
    <source>
        <dbReference type="Proteomes" id="UP000001640"/>
    </source>
</evidence>
<organism evidence="7 8">
    <name type="scientific">Naumovozyma castellii</name>
    <name type="common">Yeast</name>
    <name type="synonym">Saccharomyces castellii</name>
    <dbReference type="NCBI Taxonomy" id="27288"/>
    <lineage>
        <taxon>Eukaryota</taxon>
        <taxon>Fungi</taxon>
        <taxon>Dikarya</taxon>
        <taxon>Ascomycota</taxon>
        <taxon>Saccharomycotina</taxon>
        <taxon>Saccharomycetes</taxon>
        <taxon>Saccharomycetales</taxon>
        <taxon>Saccharomycetaceae</taxon>
        <taxon>Naumovozyma</taxon>
    </lineage>
</organism>
<feature type="compositionally biased region" description="Polar residues" evidence="5">
    <location>
        <begin position="272"/>
        <end position="281"/>
    </location>
</feature>
<dbReference type="OMA" id="RTDYVWK"/>
<dbReference type="Pfam" id="PF24064">
    <property type="entry name" value="HTH_NPRL3"/>
    <property type="match status" value="1"/>
</dbReference>
<dbReference type="InterPro" id="IPR056603">
    <property type="entry name" value="HTH_NPRL3"/>
</dbReference>
<comment type="subcellular location">
    <subcellularLocation>
        <location evidence="4">Vacuole membrane</location>
        <topology evidence="4">Peripheral membrane protein</topology>
    </subcellularLocation>
</comment>
<comment type="function">
    <text evidence="4">Mediates inactivation of the TORC1 complex in response to amino acid starvation. Required for meiotic nuclear division.</text>
</comment>
<protein>
    <recommendedName>
        <fullName evidence="2 4">Nitrogen permease regulator 3</fullName>
    </recommendedName>
    <alternativeName>
        <fullName evidence="3 4">Required for meiotic nuclear division protein 11</fullName>
    </alternativeName>
</protein>
<dbReference type="Proteomes" id="UP000001640">
    <property type="component" value="Chromosome 3"/>
</dbReference>
<dbReference type="eggNOG" id="ENOG502QW35">
    <property type="taxonomic scope" value="Eukaryota"/>
</dbReference>
<keyword evidence="8" id="KW-1185">Reference proteome</keyword>
<sequence>MNEHLSPNTRLLGVHLTISTHSGPQLIFHYPPTTAEFVHLMNDSKLKGKRKSTTASNSTLSFKKERTKFVDEEGDEIGLSDSELSTDYADDSMSSDFESITVPLTESPATDTNISSINDITQTMSADELLGMLHKKTDTNSSIDFENSVLMDSEDEVNDELNSDMETLSLEDIAINENYFLEQNFQGLNKIFGFDSDFVAEFCSPEREMCNNKFEFTVDEFAFLGLPVHVDSNGKWRRQRHKRHNATTKSVKSKKSSSGGSLTSRQKRRQKSTSLSNTNTIDEGYETGDEKTDHMRARMSDVEQSEMDDINDLDKNMNMFHVCFIMDPPLTEYNKRVDDMYQYIVAKLSLLLRYLQAKSSYVSQQCTMILRERERVLKYSNKYKSIKEENLKAKYYYQRILSKSSLARSLIECVDKLQQNEIACLELGDDKIISLQIPIQNEFNILPNFKTSPIAENCYLTSILNNKFLENLSMRRTAWKMDDVDNENNTAKGQHMEQPETSTMGNSYMGNSRIINQFAQNDFDSTENENDDILDYALLLLDDPTNILQTLDKFSHQDVIGNLILRHLVKRIQPTIPIRSYHYIIDEILDLDSDNNEQTTIENSMQYNILRSCSLHLIYWRHARVIIPLSSKNSYILSPISPIVYSVDKFKEDELTFRDRFSSLPSLPILLSSISKNSEQNKMFFNNVIPSKEHKPIYLGALAWLIKHGYMTQLLTFIYIRVDKRIKMMVDEDLEREGFRRKNVSNSQKKKKNTKDGIDNTVAVIGKNEESGLVDINSGTDDDEEGEEDDEEIHFEYDDPELQKDYTVILNPERATALEKRWIFKCISDQPSEIQILFNRLFKYFNGRIPMELVTSKENIARHDLKKLLNVMDKYLIEIDHW</sequence>
<reference key="2">
    <citation type="submission" date="2011-08" db="EMBL/GenBank/DDBJ databases">
        <title>Genome sequence of Naumovozyma castellii.</title>
        <authorList>
            <person name="Gordon J.L."/>
            <person name="Armisen D."/>
            <person name="Proux-Wera E."/>
            <person name="OhEigeartaigh S.S."/>
            <person name="Byrne K.P."/>
            <person name="Wolfe K.H."/>
        </authorList>
    </citation>
    <scope>NUCLEOTIDE SEQUENCE</scope>
    <source>
        <strain>Type strain:CBS 4309</strain>
    </source>
</reference>
<dbReference type="KEGG" id="ncs:NCAS_0C05770"/>
<dbReference type="GO" id="GO:0038202">
    <property type="term" value="P:TORC1 signaling"/>
    <property type="evidence" value="ECO:0007669"/>
    <property type="project" value="TreeGrafter"/>
</dbReference>
<feature type="compositionally biased region" description="Basic residues" evidence="5">
    <location>
        <begin position="235"/>
        <end position="255"/>
    </location>
</feature>
<dbReference type="InParanoid" id="G0VDK5"/>
<dbReference type="GO" id="GO:2000785">
    <property type="term" value="P:regulation of autophagosome assembly"/>
    <property type="evidence" value="ECO:0007669"/>
    <property type="project" value="EnsemblFungi"/>
</dbReference>
<gene>
    <name evidence="7" type="primary">NCAS0C05770</name>
    <name evidence="7" type="ordered locus">NCAS_0C05770</name>
</gene>
<dbReference type="GeneID" id="96903148"/>
<dbReference type="PANTHER" id="PTHR13153">
    <property type="entry name" value="CGTHBA PROTEIN -14 GENE PROTEIN"/>
    <property type="match status" value="1"/>
</dbReference>
<evidence type="ECO:0000256" key="5">
    <source>
        <dbReference type="SAM" id="MobiDB-lite"/>
    </source>
</evidence>
<evidence type="ECO:0000256" key="4">
    <source>
        <dbReference type="RuleBase" id="RU368069"/>
    </source>
</evidence>
<evidence type="ECO:0000313" key="7">
    <source>
        <dbReference type="EMBL" id="CCC69567.1"/>
    </source>
</evidence>
<evidence type="ECO:0000256" key="3">
    <source>
        <dbReference type="ARBA" id="ARBA00030028"/>
    </source>
</evidence>
<dbReference type="GO" id="GO:0051321">
    <property type="term" value="P:meiotic cell cycle"/>
    <property type="evidence" value="ECO:0007669"/>
    <property type="project" value="UniProtKB-UniRule"/>
</dbReference>
<evidence type="ECO:0000259" key="6">
    <source>
        <dbReference type="Pfam" id="PF24064"/>
    </source>
</evidence>
<feature type="region of interest" description="Disordered" evidence="5">
    <location>
        <begin position="234"/>
        <end position="296"/>
    </location>
</feature>
<dbReference type="FunCoup" id="G0VDK5">
    <property type="interactions" value="145"/>
</dbReference>
<dbReference type="HOGENOM" id="CLU_014314_0_0_1"/>
<dbReference type="PANTHER" id="PTHR13153:SF5">
    <property type="entry name" value="GATOR COMPLEX PROTEIN NPRL3"/>
    <property type="match status" value="1"/>
</dbReference>
<dbReference type="GO" id="GO:0051058">
    <property type="term" value="P:negative regulation of small GTPase mediated signal transduction"/>
    <property type="evidence" value="ECO:0007669"/>
    <property type="project" value="EnsemblFungi"/>
</dbReference>